<dbReference type="Pfam" id="PF00060">
    <property type="entry name" value="Lig_chan"/>
    <property type="match status" value="1"/>
</dbReference>
<dbReference type="Gene3D" id="3.40.190.10">
    <property type="entry name" value="Periplasmic binding protein-like II"/>
    <property type="match status" value="1"/>
</dbReference>
<feature type="transmembrane region" description="Helical" evidence="13">
    <location>
        <begin position="131"/>
        <end position="150"/>
    </location>
</feature>
<dbReference type="PANTHER" id="PTHR42643:SF24">
    <property type="entry name" value="IONOTROPIC RECEPTOR 60A"/>
    <property type="match status" value="1"/>
</dbReference>
<keyword evidence="12" id="KW-0407">Ion channel</keyword>
<evidence type="ECO:0000256" key="6">
    <source>
        <dbReference type="ARBA" id="ARBA00022989"/>
    </source>
</evidence>
<dbReference type="GO" id="GO:0015276">
    <property type="term" value="F:ligand-gated monoatomic ion channel activity"/>
    <property type="evidence" value="ECO:0007669"/>
    <property type="project" value="InterPro"/>
</dbReference>
<name>A0A4Y2F6Q4_ARAVE</name>
<evidence type="ECO:0000313" key="16">
    <source>
        <dbReference type="Proteomes" id="UP000499080"/>
    </source>
</evidence>
<evidence type="ECO:0000256" key="2">
    <source>
        <dbReference type="ARBA" id="ARBA00008685"/>
    </source>
</evidence>
<keyword evidence="5 13" id="KW-0812">Transmembrane</keyword>
<proteinExistence type="inferred from homology"/>
<evidence type="ECO:0000256" key="13">
    <source>
        <dbReference type="SAM" id="Phobius"/>
    </source>
</evidence>
<gene>
    <name evidence="15" type="primary">KBP_1</name>
    <name evidence="15" type="ORF">AVEN_134666_1</name>
</gene>
<dbReference type="InterPro" id="IPR019594">
    <property type="entry name" value="Glu/Gly-bd"/>
</dbReference>
<dbReference type="InterPro" id="IPR001320">
    <property type="entry name" value="Iontro_rcpt_C"/>
</dbReference>
<keyword evidence="16" id="KW-1185">Reference proteome</keyword>
<organism evidence="15 16">
    <name type="scientific">Araneus ventricosus</name>
    <name type="common">Orbweaver spider</name>
    <name type="synonym">Epeira ventricosa</name>
    <dbReference type="NCBI Taxonomy" id="182803"/>
    <lineage>
        <taxon>Eukaryota</taxon>
        <taxon>Metazoa</taxon>
        <taxon>Ecdysozoa</taxon>
        <taxon>Arthropoda</taxon>
        <taxon>Chelicerata</taxon>
        <taxon>Arachnida</taxon>
        <taxon>Araneae</taxon>
        <taxon>Araneomorphae</taxon>
        <taxon>Entelegynae</taxon>
        <taxon>Araneoidea</taxon>
        <taxon>Araneidae</taxon>
        <taxon>Araneus</taxon>
    </lineage>
</organism>
<comment type="subcellular location">
    <subcellularLocation>
        <location evidence="1">Cell membrane</location>
        <topology evidence="1">Multi-pass membrane protein</topology>
    </subcellularLocation>
</comment>
<keyword evidence="9 15" id="KW-0675">Receptor</keyword>
<evidence type="ECO:0000256" key="12">
    <source>
        <dbReference type="ARBA" id="ARBA00023303"/>
    </source>
</evidence>
<dbReference type="OrthoDB" id="6410737at2759"/>
<comment type="caution">
    <text evidence="15">The sequence shown here is derived from an EMBL/GenBank/DDBJ whole genome shotgun (WGS) entry which is preliminary data.</text>
</comment>
<evidence type="ECO:0000256" key="9">
    <source>
        <dbReference type="ARBA" id="ARBA00023170"/>
    </source>
</evidence>
<dbReference type="Proteomes" id="UP000499080">
    <property type="component" value="Unassembled WGS sequence"/>
</dbReference>
<dbReference type="EMBL" id="BGPR01000795">
    <property type="protein sequence ID" value="GBM35855.1"/>
    <property type="molecule type" value="Genomic_DNA"/>
</dbReference>
<evidence type="ECO:0000256" key="7">
    <source>
        <dbReference type="ARBA" id="ARBA00023065"/>
    </source>
</evidence>
<protein>
    <submittedName>
        <fullName evidence="15">Putative glutamate receptor</fullName>
    </submittedName>
</protein>
<reference evidence="15 16" key="1">
    <citation type="journal article" date="2019" name="Sci. Rep.">
        <title>Orb-weaving spider Araneus ventricosus genome elucidates the spidroin gene catalogue.</title>
        <authorList>
            <person name="Kono N."/>
            <person name="Nakamura H."/>
            <person name="Ohtoshi R."/>
            <person name="Moran D.A.P."/>
            <person name="Shinohara A."/>
            <person name="Yoshida Y."/>
            <person name="Fujiwara M."/>
            <person name="Mori M."/>
            <person name="Tomita M."/>
            <person name="Arakawa K."/>
        </authorList>
    </citation>
    <scope>NUCLEOTIDE SEQUENCE [LARGE SCALE GENOMIC DNA]</scope>
</reference>
<dbReference type="GO" id="GO:0005886">
    <property type="term" value="C:plasma membrane"/>
    <property type="evidence" value="ECO:0007669"/>
    <property type="project" value="UniProtKB-SubCell"/>
</dbReference>
<keyword evidence="8 13" id="KW-0472">Membrane</keyword>
<keyword evidence="7" id="KW-0406">Ion transport</keyword>
<evidence type="ECO:0000256" key="1">
    <source>
        <dbReference type="ARBA" id="ARBA00004651"/>
    </source>
</evidence>
<dbReference type="SMART" id="SM00918">
    <property type="entry name" value="Lig_chan-Glu_bd"/>
    <property type="match status" value="1"/>
</dbReference>
<evidence type="ECO:0000313" key="15">
    <source>
        <dbReference type="EMBL" id="GBM35855.1"/>
    </source>
</evidence>
<dbReference type="Gene3D" id="1.10.287.70">
    <property type="match status" value="1"/>
</dbReference>
<feature type="transmembrane region" description="Helical" evidence="13">
    <location>
        <begin position="378"/>
        <end position="400"/>
    </location>
</feature>
<dbReference type="GO" id="GO:0050906">
    <property type="term" value="P:detection of stimulus involved in sensory perception"/>
    <property type="evidence" value="ECO:0007669"/>
    <property type="project" value="UniProtKB-ARBA"/>
</dbReference>
<evidence type="ECO:0000256" key="3">
    <source>
        <dbReference type="ARBA" id="ARBA00022448"/>
    </source>
</evidence>
<dbReference type="SUPFAM" id="SSF53850">
    <property type="entry name" value="Periplasmic binding protein-like II"/>
    <property type="match status" value="1"/>
</dbReference>
<evidence type="ECO:0000256" key="8">
    <source>
        <dbReference type="ARBA" id="ARBA00023136"/>
    </source>
</evidence>
<keyword evidence="6 13" id="KW-1133">Transmembrane helix</keyword>
<evidence type="ECO:0000256" key="5">
    <source>
        <dbReference type="ARBA" id="ARBA00022692"/>
    </source>
</evidence>
<dbReference type="PANTHER" id="PTHR42643">
    <property type="entry name" value="IONOTROPIC RECEPTOR 20A-RELATED"/>
    <property type="match status" value="1"/>
</dbReference>
<evidence type="ECO:0000256" key="10">
    <source>
        <dbReference type="ARBA" id="ARBA00023180"/>
    </source>
</evidence>
<comment type="similarity">
    <text evidence="2">Belongs to the glutamate-gated ion channel (TC 1.A.10.1) family.</text>
</comment>
<keyword evidence="11" id="KW-1071">Ligand-gated ion channel</keyword>
<feature type="domain" description="Ionotropic glutamate receptor L-glutamate and glycine-binding" evidence="14">
    <location>
        <begin position="13"/>
        <end position="77"/>
    </location>
</feature>
<keyword evidence="10" id="KW-0325">Glycoprotein</keyword>
<dbReference type="AlphaFoldDB" id="A0A4Y2F6Q4"/>
<evidence type="ECO:0000256" key="11">
    <source>
        <dbReference type="ARBA" id="ARBA00023286"/>
    </source>
</evidence>
<sequence>MKFPSEIKIAALPAKYLLEINRNEDGSTQIRGTIGKLIDLISSEFKFEYKLKIPSDPEFGIRGDDGNWTGLLGMMQRGEADVVFSIVITEERTEVVDFSLPYGFDDATFMVRKPVPMIQNTFFLKPFHLEIWLSIFVFLLFGTMITNLIVNSKISFLKILFHLYGTILEQPLTLPVKSSKAMAVFSLWFLSTFVLSKSYSTTLLSFLTVPFQPRPIRTFEELAVVVKEGKYKCLVEKGNSLISLMHKADLEHSRSLIESIEKHGWFVESLNSITAETLDSQTAVIGSRFPLQIFEAGMDSGLFEISEDVLMIRNFAIAFRKNFCCKKRFNTALSRALSGGLIQKFDKDMWNQLEILSKKTGFGSQIHHQITVSDLKTLLLMLLAGYIISFLVFLGEIAYYRLDTKKQLLN</sequence>
<keyword evidence="4" id="KW-1003">Cell membrane</keyword>
<dbReference type="InterPro" id="IPR052192">
    <property type="entry name" value="Insect_Ionotropic_Sensory_Rcpt"/>
</dbReference>
<accession>A0A4Y2F6Q4</accession>
<dbReference type="Pfam" id="PF10613">
    <property type="entry name" value="Lig_chan-Glu_bd"/>
    <property type="match status" value="1"/>
</dbReference>
<evidence type="ECO:0000256" key="4">
    <source>
        <dbReference type="ARBA" id="ARBA00022475"/>
    </source>
</evidence>
<keyword evidence="3" id="KW-0813">Transport</keyword>
<evidence type="ECO:0000259" key="14">
    <source>
        <dbReference type="SMART" id="SM00918"/>
    </source>
</evidence>